<comment type="caution">
    <text evidence="1">The sequence shown here is derived from an EMBL/GenBank/DDBJ whole genome shotgun (WGS) entry which is preliminary data.</text>
</comment>
<dbReference type="Proteomes" id="UP001233999">
    <property type="component" value="Unassembled WGS sequence"/>
</dbReference>
<dbReference type="EMBL" id="JASPKZ010003835">
    <property type="protein sequence ID" value="KAJ9592486.1"/>
    <property type="molecule type" value="Genomic_DNA"/>
</dbReference>
<reference evidence="1" key="2">
    <citation type="submission" date="2023-05" db="EMBL/GenBank/DDBJ databases">
        <authorList>
            <person name="Fouks B."/>
        </authorList>
    </citation>
    <scope>NUCLEOTIDE SEQUENCE</scope>
    <source>
        <strain evidence="1">Stay&amp;Tobe</strain>
        <tissue evidence="1">Testes</tissue>
    </source>
</reference>
<proteinExistence type="predicted"/>
<keyword evidence="2" id="KW-1185">Reference proteome</keyword>
<evidence type="ECO:0000313" key="1">
    <source>
        <dbReference type="EMBL" id="KAJ9592486.1"/>
    </source>
</evidence>
<accession>A0AAD8A5Q1</accession>
<protein>
    <submittedName>
        <fullName evidence="1">Uncharacterized protein</fullName>
    </submittedName>
</protein>
<evidence type="ECO:0000313" key="2">
    <source>
        <dbReference type="Proteomes" id="UP001233999"/>
    </source>
</evidence>
<reference evidence="1" key="1">
    <citation type="journal article" date="2023" name="IScience">
        <title>Live-bearing cockroach genome reveals convergent evolutionary mechanisms linked to viviparity in insects and beyond.</title>
        <authorList>
            <person name="Fouks B."/>
            <person name="Harrison M.C."/>
            <person name="Mikhailova A.A."/>
            <person name="Marchal E."/>
            <person name="English S."/>
            <person name="Carruthers M."/>
            <person name="Jennings E.C."/>
            <person name="Chiamaka E.L."/>
            <person name="Frigard R.A."/>
            <person name="Pippel M."/>
            <person name="Attardo G.M."/>
            <person name="Benoit J.B."/>
            <person name="Bornberg-Bauer E."/>
            <person name="Tobe S.S."/>
        </authorList>
    </citation>
    <scope>NUCLEOTIDE SEQUENCE</scope>
    <source>
        <strain evidence="1">Stay&amp;Tobe</strain>
    </source>
</reference>
<gene>
    <name evidence="1" type="ORF">L9F63_015902</name>
</gene>
<dbReference type="AlphaFoldDB" id="A0AAD8A5Q1"/>
<organism evidence="1 2">
    <name type="scientific">Diploptera punctata</name>
    <name type="common">Pacific beetle cockroach</name>
    <dbReference type="NCBI Taxonomy" id="6984"/>
    <lineage>
        <taxon>Eukaryota</taxon>
        <taxon>Metazoa</taxon>
        <taxon>Ecdysozoa</taxon>
        <taxon>Arthropoda</taxon>
        <taxon>Hexapoda</taxon>
        <taxon>Insecta</taxon>
        <taxon>Pterygota</taxon>
        <taxon>Neoptera</taxon>
        <taxon>Polyneoptera</taxon>
        <taxon>Dictyoptera</taxon>
        <taxon>Blattodea</taxon>
        <taxon>Blaberoidea</taxon>
        <taxon>Blaberidae</taxon>
        <taxon>Diplopterinae</taxon>
        <taxon>Diploptera</taxon>
    </lineage>
</organism>
<name>A0AAD8A5Q1_DIPPU</name>
<sequence length="103" mass="10989">MTSRGESEREVCMIARTPERESVARQSLSGGRSMKLLSWQLLVVVASVAAMGPTDVPAPAVGSLSYLCSYESCQCSVDLRELSCRGVGFTRVPAPLPASLVKL</sequence>